<dbReference type="EMBL" id="CM043020">
    <property type="protein sequence ID" value="KAI4459069.1"/>
    <property type="molecule type" value="Genomic_DNA"/>
</dbReference>
<evidence type="ECO:0000313" key="2">
    <source>
        <dbReference type="Proteomes" id="UP001056778"/>
    </source>
</evidence>
<reference evidence="1" key="1">
    <citation type="submission" date="2022-04" db="EMBL/GenBank/DDBJ databases">
        <title>Chromosome-scale genome assembly of Holotrichia oblita Faldermann.</title>
        <authorList>
            <person name="Rongchong L."/>
        </authorList>
    </citation>
    <scope>NUCLEOTIDE SEQUENCE</scope>
    <source>
        <strain evidence="1">81SQS9</strain>
    </source>
</reference>
<organism evidence="1 2">
    <name type="scientific">Holotrichia oblita</name>
    <name type="common">Chafer beetle</name>
    <dbReference type="NCBI Taxonomy" id="644536"/>
    <lineage>
        <taxon>Eukaryota</taxon>
        <taxon>Metazoa</taxon>
        <taxon>Ecdysozoa</taxon>
        <taxon>Arthropoda</taxon>
        <taxon>Hexapoda</taxon>
        <taxon>Insecta</taxon>
        <taxon>Pterygota</taxon>
        <taxon>Neoptera</taxon>
        <taxon>Endopterygota</taxon>
        <taxon>Coleoptera</taxon>
        <taxon>Polyphaga</taxon>
        <taxon>Scarabaeiformia</taxon>
        <taxon>Scarabaeidae</taxon>
        <taxon>Melolonthinae</taxon>
        <taxon>Holotrichia</taxon>
    </lineage>
</organism>
<comment type="caution">
    <text evidence="1">The sequence shown here is derived from an EMBL/GenBank/DDBJ whole genome shotgun (WGS) entry which is preliminary data.</text>
</comment>
<proteinExistence type="predicted"/>
<evidence type="ECO:0000313" key="1">
    <source>
        <dbReference type="EMBL" id="KAI4459069.1"/>
    </source>
</evidence>
<name>A0ACB9SXD4_HOLOL</name>
<accession>A0ACB9SXD4</accession>
<gene>
    <name evidence="1" type="ORF">MML48_6g00018291</name>
</gene>
<sequence>MKKICFKLARALYSTSQNTEVKICVIGSGPAGFYASQHLVKHIPSVKIDIYEKLPVPFGLVRFGVAPDHPEVKNVIHTFNKTAENKNVRFIGNVTLGKDVSFKELKDAYHIVLLTYGAEENRQLNIKGENLHNVIAARNIVGWYNGLPENKDLQINLSKSTAAIIGQGNVAIDVARILLTPIDQLKNTDITQHALEVLSTSKIKEVYLIGRRGPLQAAFTIKELREMLKLKNCSTYWCDSDFVGIRDVVPQLARPRKRLTELMLTSLETTKPNADYNKFKPIFFRSPLEFSGSTGDVEKLKLCVNKLEGADILRQKAVFTEDVEYLSCDLAVTSIGYKSLEVDPAIPFDSNHGIAKNANGKISDGVFTTGWLATGPTGVILSTMSNAFGVAEYIVSDLKKCSIESKPGFASVEKLLEKRGVQLVFWENWLKIDAYEQEMGKKLGKPREKIVTIKKMLEVAE</sequence>
<protein>
    <submittedName>
        <fullName evidence="1">Fad nadph dehydrogenase/oxidoreductase</fullName>
    </submittedName>
</protein>
<keyword evidence="2" id="KW-1185">Reference proteome</keyword>
<dbReference type="Proteomes" id="UP001056778">
    <property type="component" value="Chromosome 6"/>
</dbReference>